<feature type="domain" description="NFACT RNA-binding" evidence="6">
    <location>
        <begin position="447"/>
        <end position="543"/>
    </location>
</feature>
<comment type="similarity">
    <text evidence="5">Belongs to the NEMF family.</text>
</comment>
<sequence>MPLDGLFTHAIVHELNTLITGGRITKVHQPYSNEIVLVVRNNGQNYPLLLSAHPSYARAQITYIPYENPQTAPNFVMFLRRYLEGTKIQRIEQVDNDRIINFYVNARDELGDVQEIRVTLEMMGRHSNLFLVREHDNRILELIKHVPADQNRVRSLFPGATYILPPAQNLLNPFESGLDGLASMILDEPFDNWAKQIQSTFQGFSRDSALALARAINQDGDHLANARHWLAQFDNPQPTLFTSANGGFSYAAFNWQQESASAQSFNTIGEMLDAYYVGKAERERVNQQAGSLVRVVKNELKKNITKRKKLLNTLSDAENADDLKVKGDLLITYPHLVEKGMTSVQIENYYDNNNLLSITLDPKLNGLKNAEKYFTKYRKLRTAVGFVNEQLALTDAEISYFNNIMAQLDVASPKDVEDIRIELTTEGYIRTKKKSKQRPKVSHPDRFESSDGTLIEVGKNNLQNERLSLKQADRRDIWLHVQKIPGSHVIIHDANPSEATLIEAAKLAAYYSKARDSANVPVDYLPAGKLRKPNGAKPGFVIFEGQQTLYVTPDAALVSQLKIKK</sequence>
<name>A0A1X0VFH0_LEUPS</name>
<dbReference type="HAMAP" id="MF_00844_B">
    <property type="entry name" value="RqcH_B"/>
    <property type="match status" value="1"/>
</dbReference>
<comment type="caution">
    <text evidence="7">The sequence shown here is derived from an EMBL/GenBank/DDBJ whole genome shotgun (WGS) entry which is preliminary data.</text>
</comment>
<evidence type="ECO:0000256" key="1">
    <source>
        <dbReference type="ARBA" id="ARBA00022555"/>
    </source>
</evidence>
<dbReference type="RefSeq" id="WP_080518928.1">
    <property type="nucleotide sequence ID" value="NZ_MPLS01000004.1"/>
</dbReference>
<dbReference type="STRING" id="33968.BMS77_01240"/>
<dbReference type="GO" id="GO:0000049">
    <property type="term" value="F:tRNA binding"/>
    <property type="evidence" value="ECO:0007669"/>
    <property type="project" value="UniProtKB-UniRule"/>
</dbReference>
<dbReference type="Proteomes" id="UP000192288">
    <property type="component" value="Unassembled WGS sequence"/>
</dbReference>
<evidence type="ECO:0000259" key="6">
    <source>
        <dbReference type="Pfam" id="PF05670"/>
    </source>
</evidence>
<dbReference type="GO" id="GO:1990112">
    <property type="term" value="C:RQC complex"/>
    <property type="evidence" value="ECO:0007669"/>
    <property type="project" value="TreeGrafter"/>
</dbReference>
<evidence type="ECO:0000256" key="5">
    <source>
        <dbReference type="HAMAP-Rule" id="MF_00844"/>
    </source>
</evidence>
<dbReference type="GO" id="GO:0072344">
    <property type="term" value="P:rescue of stalled ribosome"/>
    <property type="evidence" value="ECO:0007669"/>
    <property type="project" value="UniProtKB-UniRule"/>
</dbReference>
<proteinExistence type="inferred from homology"/>
<evidence type="ECO:0000313" key="7">
    <source>
        <dbReference type="EMBL" id="ORI98441.1"/>
    </source>
</evidence>
<evidence type="ECO:0000256" key="4">
    <source>
        <dbReference type="ARBA" id="ARBA00022917"/>
    </source>
</evidence>
<dbReference type="Pfam" id="PF05670">
    <property type="entry name" value="NFACT-R_1"/>
    <property type="match status" value="1"/>
</dbReference>
<dbReference type="Gene3D" id="2.30.310.10">
    <property type="entry name" value="ibrinogen binding protein from staphylococcus aureus domain"/>
    <property type="match status" value="1"/>
</dbReference>
<evidence type="ECO:0000256" key="2">
    <source>
        <dbReference type="ARBA" id="ARBA00022730"/>
    </source>
</evidence>
<dbReference type="GO" id="GO:0043023">
    <property type="term" value="F:ribosomal large subunit binding"/>
    <property type="evidence" value="ECO:0007669"/>
    <property type="project" value="UniProtKB-UniRule"/>
</dbReference>
<keyword evidence="3 5" id="KW-0694">RNA-binding</keyword>
<dbReference type="GO" id="GO:0019843">
    <property type="term" value="F:rRNA binding"/>
    <property type="evidence" value="ECO:0007669"/>
    <property type="project" value="UniProtKB-UniRule"/>
</dbReference>
<reference evidence="7 8" key="1">
    <citation type="journal article" date="2017" name="Front. Microbiol.">
        <title>Genomic Characterization of Dairy Associated Leuconostoc Species and Diversity of Leuconostocs in Undefined Mixed Mesophilic Starter Cultures.</title>
        <authorList>
            <person name="Frantzen C.A."/>
            <person name="Kot W."/>
            <person name="Pedersen T.B."/>
            <person name="Ardo Y.M."/>
            <person name="Broadbent J.R."/>
            <person name="Neve H."/>
            <person name="Hansen L.H."/>
            <person name="Dal Bello F."/>
            <person name="Ostlie H.M."/>
            <person name="Kleppen H.P."/>
            <person name="Vogensen F.K."/>
            <person name="Holo H."/>
        </authorList>
    </citation>
    <scope>NUCLEOTIDE SEQUENCE [LARGE SCALE GENOMIC DNA]</scope>
    <source>
        <strain evidence="7 8">LMGCF08</strain>
    </source>
</reference>
<dbReference type="InterPro" id="IPR051608">
    <property type="entry name" value="RQC_Subunit_NEMF"/>
</dbReference>
<dbReference type="eggNOG" id="COG1293">
    <property type="taxonomic scope" value="Bacteria"/>
</dbReference>
<evidence type="ECO:0000256" key="3">
    <source>
        <dbReference type="ARBA" id="ARBA00022884"/>
    </source>
</evidence>
<gene>
    <name evidence="5" type="primary">rqcH</name>
    <name evidence="7" type="ORF">BMR96_02100</name>
</gene>
<protein>
    <recommendedName>
        <fullName evidence="5">Rqc2 homolog RqcH</fullName>
        <shortName evidence="5">RqcH</shortName>
    </recommendedName>
</protein>
<keyword evidence="2 5" id="KW-0699">rRNA-binding</keyword>
<dbReference type="Gene3D" id="3.40.970.40">
    <property type="entry name" value="fibrinogen binding protein from staphylococcus aureus domain like"/>
    <property type="match status" value="1"/>
</dbReference>
<organism evidence="7 8">
    <name type="scientific">Leuconostoc pseudomesenteroides</name>
    <dbReference type="NCBI Taxonomy" id="33968"/>
    <lineage>
        <taxon>Bacteria</taxon>
        <taxon>Bacillati</taxon>
        <taxon>Bacillota</taxon>
        <taxon>Bacilli</taxon>
        <taxon>Lactobacillales</taxon>
        <taxon>Lactobacillaceae</taxon>
        <taxon>Leuconostoc</taxon>
    </lineage>
</organism>
<keyword evidence="4 5" id="KW-0648">Protein biosynthesis</keyword>
<dbReference type="InterPro" id="IPR008532">
    <property type="entry name" value="NFACT_RNA-bd"/>
</dbReference>
<dbReference type="EMBL" id="MPLS01000004">
    <property type="protein sequence ID" value="ORI98441.1"/>
    <property type="molecule type" value="Genomic_DNA"/>
</dbReference>
<dbReference type="InterPro" id="IPR043682">
    <property type="entry name" value="RqcH_bacterial"/>
</dbReference>
<evidence type="ECO:0000313" key="8">
    <source>
        <dbReference type="Proteomes" id="UP000192288"/>
    </source>
</evidence>
<dbReference type="FunFam" id="2.30.310.10:FF:000004">
    <property type="entry name" value="Fibronectin-binding protein A"/>
    <property type="match status" value="1"/>
</dbReference>
<dbReference type="AlphaFoldDB" id="A0A1X0VFH0"/>
<dbReference type="Pfam" id="PF05833">
    <property type="entry name" value="NFACT_N"/>
    <property type="match status" value="1"/>
</dbReference>
<dbReference type="PANTHER" id="PTHR15239:SF6">
    <property type="entry name" value="RIBOSOME QUALITY CONTROL COMPLEX SUBUNIT NEMF"/>
    <property type="match status" value="1"/>
</dbReference>
<accession>A0A1X0VFH0</accession>
<dbReference type="PANTHER" id="PTHR15239">
    <property type="entry name" value="NUCLEAR EXPORT MEDIATOR FACTOR NEMF"/>
    <property type="match status" value="1"/>
</dbReference>
<comment type="subunit">
    <text evidence="5">Associates with stalled 50S ribosomal subunits. Binds to RqcP.</text>
</comment>
<comment type="function">
    <text evidence="5">Key component of the ribosome quality control system (RQC), a ribosome-associated complex that mediates the extraction of incompletely synthesized nascent chains from stalled ribosomes and their subsequent degradation. RqcH recruits Ala-charged tRNA, and with RqcP directs the elongation of stalled nascent chains on 50S ribosomal subunits, leading to non-templated C-terminal alanine extensions (Ala tail). The Ala tail promotes nascent chain degradation. May add between 1 and at least 8 Ala residues. Binds to stalled 50S ribosomal subunits.</text>
</comment>
<keyword evidence="1 5" id="KW-0820">tRNA-binding</keyword>